<dbReference type="EMBL" id="MFJE01000036">
    <property type="protein sequence ID" value="OGG13790.1"/>
    <property type="molecule type" value="Genomic_DNA"/>
</dbReference>
<dbReference type="GO" id="GO:0009117">
    <property type="term" value="P:nucleotide metabolic process"/>
    <property type="evidence" value="ECO:0007669"/>
    <property type="project" value="TreeGrafter"/>
</dbReference>
<organism evidence="5 6">
    <name type="scientific">Candidatus Gottesmanbacteria bacterium RIFCSPHIGHO2_01_FULL_39_10</name>
    <dbReference type="NCBI Taxonomy" id="1798375"/>
    <lineage>
        <taxon>Bacteria</taxon>
        <taxon>Candidatus Gottesmaniibacteriota</taxon>
    </lineage>
</organism>
<name>A0A1F5ZMR1_9BACT</name>
<accession>A0A1F5ZMR1</accession>
<dbReference type="SUPFAM" id="SSF54197">
    <property type="entry name" value="HIT-like"/>
    <property type="match status" value="1"/>
</dbReference>
<evidence type="ECO:0000256" key="3">
    <source>
        <dbReference type="PROSITE-ProRule" id="PRU00464"/>
    </source>
</evidence>
<evidence type="ECO:0000256" key="2">
    <source>
        <dbReference type="PIRSR" id="PIRSR601310-3"/>
    </source>
</evidence>
<sequence length="157" mass="18233">MYNHAPNDYKCPICIGVQGVESEHTLLKQSDLIYKDDMVSAFINSFFIGNNPGHVIVVPNKHFENIYDLPMEYATRIFEIAKKVALAMKDTYKCEGITTLQNNEPVGNQHAFHYHFHIFPRYKDDDLHKFMGDKKLATPEERVKYANKLKEFFKANS</sequence>
<evidence type="ECO:0000313" key="6">
    <source>
        <dbReference type="Proteomes" id="UP000177383"/>
    </source>
</evidence>
<evidence type="ECO:0000256" key="1">
    <source>
        <dbReference type="PIRSR" id="PIRSR601310-1"/>
    </source>
</evidence>
<dbReference type="AlphaFoldDB" id="A0A1F5ZMR1"/>
<comment type="caution">
    <text evidence="5">The sequence shown here is derived from an EMBL/GenBank/DDBJ whole genome shotgun (WGS) entry which is preliminary data.</text>
</comment>
<dbReference type="Pfam" id="PF01230">
    <property type="entry name" value="HIT"/>
    <property type="match status" value="1"/>
</dbReference>
<reference evidence="5 6" key="1">
    <citation type="journal article" date="2016" name="Nat. Commun.">
        <title>Thousands of microbial genomes shed light on interconnected biogeochemical processes in an aquifer system.</title>
        <authorList>
            <person name="Anantharaman K."/>
            <person name="Brown C.T."/>
            <person name="Hug L.A."/>
            <person name="Sharon I."/>
            <person name="Castelle C.J."/>
            <person name="Probst A.J."/>
            <person name="Thomas B.C."/>
            <person name="Singh A."/>
            <person name="Wilkins M.J."/>
            <person name="Karaoz U."/>
            <person name="Brodie E.L."/>
            <person name="Williams K.H."/>
            <person name="Hubbard S.S."/>
            <person name="Banfield J.F."/>
        </authorList>
    </citation>
    <scope>NUCLEOTIDE SEQUENCE [LARGE SCALE GENOMIC DNA]</scope>
</reference>
<dbReference type="Proteomes" id="UP000177383">
    <property type="component" value="Unassembled WGS sequence"/>
</dbReference>
<feature type="short sequence motif" description="Histidine triad motif" evidence="2 3">
    <location>
        <begin position="113"/>
        <end position="117"/>
    </location>
</feature>
<proteinExistence type="predicted"/>
<protein>
    <recommendedName>
        <fullName evidence="4">HIT domain-containing protein</fullName>
    </recommendedName>
</protein>
<dbReference type="InterPro" id="IPR036265">
    <property type="entry name" value="HIT-like_sf"/>
</dbReference>
<evidence type="ECO:0000259" key="4">
    <source>
        <dbReference type="PROSITE" id="PS51084"/>
    </source>
</evidence>
<dbReference type="InterPro" id="IPR011146">
    <property type="entry name" value="HIT-like"/>
</dbReference>
<dbReference type="PANTHER" id="PTHR46648:SF1">
    <property type="entry name" value="ADENOSINE 5'-MONOPHOSPHORAMIDASE HNT1"/>
    <property type="match status" value="1"/>
</dbReference>
<dbReference type="STRING" id="1798375.A2773_01550"/>
<dbReference type="Gene3D" id="3.30.428.10">
    <property type="entry name" value="HIT-like"/>
    <property type="match status" value="1"/>
</dbReference>
<evidence type="ECO:0000313" key="5">
    <source>
        <dbReference type="EMBL" id="OGG13790.1"/>
    </source>
</evidence>
<feature type="active site" description="Tele-AMP-histidine intermediate" evidence="1">
    <location>
        <position position="115"/>
    </location>
</feature>
<feature type="domain" description="HIT" evidence="4">
    <location>
        <begin position="20"/>
        <end position="129"/>
    </location>
</feature>
<dbReference type="GO" id="GO:0003824">
    <property type="term" value="F:catalytic activity"/>
    <property type="evidence" value="ECO:0007669"/>
    <property type="project" value="InterPro"/>
</dbReference>
<gene>
    <name evidence="5" type="ORF">A2773_01550</name>
</gene>
<dbReference type="PANTHER" id="PTHR46648">
    <property type="entry name" value="HIT FAMILY PROTEIN 1"/>
    <property type="match status" value="1"/>
</dbReference>
<dbReference type="InterPro" id="IPR001310">
    <property type="entry name" value="Histidine_triad_HIT"/>
</dbReference>
<dbReference type="PROSITE" id="PS51084">
    <property type="entry name" value="HIT_2"/>
    <property type="match status" value="1"/>
</dbReference>